<dbReference type="InterPro" id="IPR007111">
    <property type="entry name" value="NACHT_NTPase"/>
</dbReference>
<evidence type="ECO:0000313" key="7">
    <source>
        <dbReference type="Proteomes" id="UP000663869"/>
    </source>
</evidence>
<dbReference type="Gene3D" id="3.90.176.10">
    <property type="entry name" value="Toxin ADP-ribosyltransferase, Chain A, domain 1"/>
    <property type="match status" value="1"/>
</dbReference>
<dbReference type="SUPFAM" id="SSF52200">
    <property type="entry name" value="Toll/Interleukin receptor TIR domain"/>
    <property type="match status" value="1"/>
</dbReference>
<dbReference type="InterPro" id="IPR000157">
    <property type="entry name" value="TIR_dom"/>
</dbReference>
<dbReference type="PROSITE" id="PS50837">
    <property type="entry name" value="NACHT"/>
    <property type="match status" value="1"/>
</dbReference>
<reference evidence="5" key="1">
    <citation type="submission" date="2021-02" db="EMBL/GenBank/DDBJ databases">
        <authorList>
            <person name="Nowell W R."/>
        </authorList>
    </citation>
    <scope>NUCLEOTIDE SEQUENCE</scope>
</reference>
<dbReference type="EMBL" id="CAJOBQ010002118">
    <property type="protein sequence ID" value="CAF4540160.1"/>
    <property type="molecule type" value="Genomic_DNA"/>
</dbReference>
<evidence type="ECO:0000313" key="5">
    <source>
        <dbReference type="EMBL" id="CAF3680693.1"/>
    </source>
</evidence>
<feature type="domain" description="NACHT" evidence="4">
    <location>
        <begin position="505"/>
        <end position="630"/>
    </location>
</feature>
<protein>
    <recommendedName>
        <fullName evidence="4">NACHT domain-containing protein</fullName>
    </recommendedName>
</protein>
<proteinExistence type="predicted"/>
<dbReference type="PANTHER" id="PTHR12697:SF5">
    <property type="entry name" value="DEOXYHYPUSINE HYDROXYLASE"/>
    <property type="match status" value="1"/>
</dbReference>
<dbReference type="SMART" id="SM00185">
    <property type="entry name" value="ARM"/>
    <property type="match status" value="3"/>
</dbReference>
<dbReference type="SUPFAM" id="SSF48371">
    <property type="entry name" value="ARM repeat"/>
    <property type="match status" value="2"/>
</dbReference>
<gene>
    <name evidence="5" type="ORF">FME351_LOCUS26354</name>
    <name evidence="6" type="ORF">TSG867_LOCUS23914</name>
</gene>
<dbReference type="GO" id="GO:0007165">
    <property type="term" value="P:signal transduction"/>
    <property type="evidence" value="ECO:0007669"/>
    <property type="project" value="InterPro"/>
</dbReference>
<dbReference type="Proteomes" id="UP000663869">
    <property type="component" value="Unassembled WGS sequence"/>
</dbReference>
<evidence type="ECO:0000313" key="6">
    <source>
        <dbReference type="EMBL" id="CAF4540160.1"/>
    </source>
</evidence>
<sequence>MYPFADIDVSLKRLPPVYGYRAQKLTSLEKALEPVQSQIDQLPYFVKIAKRNCHYPSEHGLSHDESASIYIYTMEWGETSLYRVLNKALRSDNRQTLTIWFPYLKLFDTASDKLSTVKQTVWRGVNGDIGKNCFKGQVLQWWFVSSCSLSLDVTRGFLEKKESSTLFRIEAINGKKTSGYAQYESEDEIILRIGTELHVKSDPSIQPNGSFLVHLVEVDDENRQPLASTIKESNLNHKKEQNNNANSNRTSDENGHVMLSYNHNSKDLVKSVYESLRAENIPVWFDERDMQDNMYDSMAKAVSDASVVCCFLTREYEESKNCKLELEYAQKLRKRIIPCMVSNRKIWKPTASRWLDFITGSTLAIDFSDTSTQRKIEKIKELIHRIKHEHSTATNEPRSSSHDFRTRIKQKYLQESTVIRMMDEGQCFPIEQSYVNLAIVGAAEQQEKEKLLKEHDQKDRDKYSDPMTSSKRYHGTLLSTYEEIHTAKTPIDVQNIFNECKGSTRKILILGRAGIGKSIFCQYVTYRWAKDELLSEYQLVVLIRLRKLTENRYPPGTYSLADLLKKEYFPFEDLSYEEIQSFTGMCNKHQVLWILDGYDEFSKSSPEQLRDVFECIYRTQHHILTSRPYAIELRYDVKLEIVGFTNDDIPKYIDQFFNQLKPNIQNVTVESKKLLRFLESNSNIWGISHIPVNLELICSLWTDPHWSKTTALTMTALYDNIIEWLCRRHLARNKINHGEMSKQAVYKHFDGELQLLELLAFRAMEYNTILFTSNFLEEIEAELVCPLSDYSNLFNIGILKSYEDNSIGTAKPMKKQHYFIHLSFQEHFAARYLLRLLKGTTKQNAINFIKNNRYDHRFHFVFTFGSGLLAHIPYRSCLELFWSTIQEEPADLIGITAIKLTIACIDELLPHDVFPQRTQHLKSISDWIKFCSQHHSPPIREQLVQSLNQTNYLLKNSLIQNTLVTIIEQDQLDDPENIIWFVSALCITEPSEKLIFKVLPYLKHPKQSVRVAACHVLESIGEKAATPEVIAALINVTLDEQDNVRAAAYQAFGSMGDRGATSEVISTMLNGIGDKGDNAGSAACTALGSMGAKAATSAVIDAQLNAIRNGAGYLFRAVADAWVNMWEKAYTGEVIAAVLKAVRDPNENVRAVAWRVFGRLGERGATPEVIATMLEALRDGDSYDRQAACQALHGIGEKAATPEVIAALIHTIDDKDENVRRAACATLGNIGTKAATPEVIAVLVHAMQDACTWVRNVACESVGRIEENAVTDQTITAVVDAMGDTDESVRRTAHEILAQMSENGVMSKVITVLVHMIDDKDENVRTKACITLGNMGDKAATPEVIDTMLKAMGDENMAVVTAACIAMGNMGAKAATPVVIKAQLSAIRNGDEDIFTAATDALVNMCEKESTKDVIAAMLNAFGHSAEVVREGARRVLMKIWKEAVSSEVIVGLVHAMEDEDEDVRTSAYLTLGNMGENAATPEVIATMLKAMGDVDWFKRKAACEALGSIGENVATPEVIAALVYAMGDDEESVCISACSTLGSMGEKAATSEVIATMLREMRDGGWFKRKAVCEALASIGEKVVTPEVIAALIHTMEDKDESIRRTACGTLGNMGTKVATPEVIAALIHVMEDEDENVRTSAYSTLGNMGEKAATPEVIATMLKAMGDGDGFNRKAACEALGSIGEKAATPEVVAALIHAMEDEDNSIRTSAYLTLGNIGERAATPEVIAALVHAIGDEDDIVRTIACISLGRMGAKAATPAIIEAQLSAISNGSMGIVRAATQVLVNMCENGSTEDVIAAVLNALRDPDQLVRAGARGALFKVGWKAATPEVIAAMLETMQDGDLYDRGAACEALGRIGEKAVTPEVIAAMLHCIRDDDAGLLFAARQGLVEISKNGAKLDVIGGILKTMRDEDWWYCKKLFKVLEEMVEEAATPDVIAMLLDWVPDDLFSASEVRRKYLKEMLYGCTRKFHIGADLIEKIHSFIAHDAYFDSDVISIEHLLSVYIHSGDSAWLPLIFTLGLLNGMALTVVHGGIKIHKGGEAQDIDVTDRSLIDRLMEVFKVEKIKMMNQLVVYDG</sequence>
<dbReference type="InterPro" id="IPR000225">
    <property type="entry name" value="Armadillo"/>
</dbReference>
<evidence type="ECO:0000256" key="2">
    <source>
        <dbReference type="PROSITE-ProRule" id="PRU00103"/>
    </source>
</evidence>
<evidence type="ECO:0000259" key="4">
    <source>
        <dbReference type="PROSITE" id="PS50837"/>
    </source>
</evidence>
<dbReference type="InterPro" id="IPR027417">
    <property type="entry name" value="P-loop_NTPase"/>
</dbReference>
<name>A0A818TBC6_9BILA</name>
<feature type="region of interest" description="Disordered" evidence="3">
    <location>
        <begin position="228"/>
        <end position="254"/>
    </location>
</feature>
<dbReference type="Gene3D" id="3.40.50.300">
    <property type="entry name" value="P-loop containing nucleotide triphosphate hydrolases"/>
    <property type="match status" value="1"/>
</dbReference>
<dbReference type="PROSITE" id="PS51996">
    <property type="entry name" value="TR_MART"/>
    <property type="match status" value="1"/>
</dbReference>
<dbReference type="Pfam" id="PF05729">
    <property type="entry name" value="NACHT"/>
    <property type="match status" value="1"/>
</dbReference>
<dbReference type="InterPro" id="IPR016024">
    <property type="entry name" value="ARM-type_fold"/>
</dbReference>
<evidence type="ECO:0000256" key="1">
    <source>
        <dbReference type="ARBA" id="ARBA00045876"/>
    </source>
</evidence>
<dbReference type="Pfam" id="PF13646">
    <property type="entry name" value="HEAT_2"/>
    <property type="match status" value="7"/>
</dbReference>
<evidence type="ECO:0000256" key="3">
    <source>
        <dbReference type="SAM" id="MobiDB-lite"/>
    </source>
</evidence>
<comment type="caution">
    <text evidence="5">The sequence shown here is derived from an EMBL/GenBank/DDBJ whole genome shotgun (WGS) entry which is preliminary data.</text>
</comment>
<organism evidence="5 7">
    <name type="scientific">Rotaria socialis</name>
    <dbReference type="NCBI Taxonomy" id="392032"/>
    <lineage>
        <taxon>Eukaryota</taxon>
        <taxon>Metazoa</taxon>
        <taxon>Spiralia</taxon>
        <taxon>Gnathifera</taxon>
        <taxon>Rotifera</taxon>
        <taxon>Eurotatoria</taxon>
        <taxon>Bdelloidea</taxon>
        <taxon>Philodinida</taxon>
        <taxon>Philodinidae</taxon>
        <taxon>Rotaria</taxon>
    </lineage>
</organism>
<dbReference type="InterPro" id="IPR035897">
    <property type="entry name" value="Toll_tir_struct_dom_sf"/>
</dbReference>
<dbReference type="InterPro" id="IPR004155">
    <property type="entry name" value="PBS_lyase_HEAT"/>
</dbReference>
<dbReference type="PANTHER" id="PTHR12697">
    <property type="entry name" value="PBS LYASE HEAT-LIKE PROTEIN"/>
    <property type="match status" value="1"/>
</dbReference>
<dbReference type="SUPFAM" id="SSF56399">
    <property type="entry name" value="ADP-ribosylation"/>
    <property type="match status" value="1"/>
</dbReference>
<dbReference type="GO" id="GO:0016491">
    <property type="term" value="F:oxidoreductase activity"/>
    <property type="evidence" value="ECO:0007669"/>
    <property type="project" value="TreeGrafter"/>
</dbReference>
<dbReference type="EMBL" id="CAJNYU010003531">
    <property type="protein sequence ID" value="CAF3680693.1"/>
    <property type="molecule type" value="Genomic_DNA"/>
</dbReference>
<dbReference type="InterPro" id="IPR021133">
    <property type="entry name" value="HEAT_type_2"/>
</dbReference>
<dbReference type="Gene3D" id="1.25.10.10">
    <property type="entry name" value="Leucine-rich Repeat Variant"/>
    <property type="match status" value="7"/>
</dbReference>
<dbReference type="Proteomes" id="UP000663862">
    <property type="component" value="Unassembled WGS sequence"/>
</dbReference>
<comment type="function">
    <text evidence="1">Catalyzes the hydroxylation of the N(6)-(4-aminobutyl)-L-lysine intermediate produced by deoxyhypusine synthase/DHPS on a critical lysine of the eukaryotic translation initiation factor 5A/eIF-5A. This is the second step of the post-translational modification of that lysine into an unusual amino acid residue named hypusine. Hypusination is unique to mature eIF-5A factor and is essential for its function.</text>
</comment>
<dbReference type="SMART" id="SM00567">
    <property type="entry name" value="EZ_HEAT"/>
    <property type="match status" value="15"/>
</dbReference>
<dbReference type="PROSITE" id="PS50077">
    <property type="entry name" value="HEAT_REPEAT"/>
    <property type="match status" value="1"/>
</dbReference>
<feature type="repeat" description="HEAT" evidence="2">
    <location>
        <begin position="1624"/>
        <end position="1662"/>
    </location>
</feature>
<dbReference type="InterPro" id="IPR011989">
    <property type="entry name" value="ARM-like"/>
</dbReference>
<dbReference type="Pfam" id="PF13676">
    <property type="entry name" value="TIR_2"/>
    <property type="match status" value="1"/>
</dbReference>
<dbReference type="Gene3D" id="3.40.50.10140">
    <property type="entry name" value="Toll/interleukin-1 receptor homology (TIR) domain"/>
    <property type="match status" value="1"/>
</dbReference>
<dbReference type="SUPFAM" id="SSF52540">
    <property type="entry name" value="P-loop containing nucleoside triphosphate hydrolases"/>
    <property type="match status" value="1"/>
</dbReference>
<accession>A0A818TBC6</accession>